<proteinExistence type="predicted"/>
<evidence type="ECO:0000313" key="2">
    <source>
        <dbReference type="Proteomes" id="UP000447434"/>
    </source>
</evidence>
<keyword evidence="2" id="KW-1185">Reference proteome</keyword>
<protein>
    <submittedName>
        <fullName evidence="1">Uncharacterized protein</fullName>
    </submittedName>
</protein>
<dbReference type="Proteomes" id="UP000447434">
    <property type="component" value="Chromosome 6"/>
</dbReference>
<accession>A0A6A4QDS6</accession>
<dbReference type="EMBL" id="WOCE01000006">
    <property type="protein sequence ID" value="KAE9611394.1"/>
    <property type="molecule type" value="Genomic_DNA"/>
</dbReference>
<sequence length="194" mass="21547">MYFSNSSTYSSIVPACFKESSNSNGFCIMEGWNLRITATLNPSHEGLGLHLSHHWNQLKAFPSKANNVACILSSPATPLKAKYLSNLHVQPNASSPAKTGISSFRHCFRLRSNSTSHSPPASLASHPLIAMEYLNWMRWQQEGLLPSWYALRSTPDASASLPSLDSNRRCFWPSFSSPPYAEQRKAFSGTRLVL</sequence>
<evidence type="ECO:0000313" key="1">
    <source>
        <dbReference type="EMBL" id="KAE9611394.1"/>
    </source>
</evidence>
<name>A0A6A4QDS6_LUPAL</name>
<reference evidence="2" key="1">
    <citation type="journal article" date="2020" name="Nat. Commun.">
        <title>Genome sequence of the cluster root forming white lupin.</title>
        <authorList>
            <person name="Hufnagel B."/>
            <person name="Marques A."/>
            <person name="Soriano A."/>
            <person name="Marques L."/>
            <person name="Divol F."/>
            <person name="Doumas P."/>
            <person name="Sallet E."/>
            <person name="Mancinotti D."/>
            <person name="Carrere S."/>
            <person name="Marande W."/>
            <person name="Arribat S."/>
            <person name="Keller J."/>
            <person name="Huneau C."/>
            <person name="Blein T."/>
            <person name="Aime D."/>
            <person name="Laguerre M."/>
            <person name="Taylor J."/>
            <person name="Schubert V."/>
            <person name="Nelson M."/>
            <person name="Geu-Flores F."/>
            <person name="Crespi M."/>
            <person name="Gallardo-Guerrero K."/>
            <person name="Delaux P.-M."/>
            <person name="Salse J."/>
            <person name="Berges H."/>
            <person name="Guyot R."/>
            <person name="Gouzy J."/>
            <person name="Peret B."/>
        </authorList>
    </citation>
    <scope>NUCLEOTIDE SEQUENCE [LARGE SCALE GENOMIC DNA]</scope>
    <source>
        <strain evidence="2">cv. Amiga</strain>
    </source>
</reference>
<comment type="caution">
    <text evidence="1">The sequence shown here is derived from an EMBL/GenBank/DDBJ whole genome shotgun (WGS) entry which is preliminary data.</text>
</comment>
<gene>
    <name evidence="1" type="ORF">Lalb_Chr06g0162021</name>
</gene>
<dbReference type="AlphaFoldDB" id="A0A6A4QDS6"/>
<organism evidence="1 2">
    <name type="scientific">Lupinus albus</name>
    <name type="common">White lupine</name>
    <name type="synonym">Lupinus termis</name>
    <dbReference type="NCBI Taxonomy" id="3870"/>
    <lineage>
        <taxon>Eukaryota</taxon>
        <taxon>Viridiplantae</taxon>
        <taxon>Streptophyta</taxon>
        <taxon>Embryophyta</taxon>
        <taxon>Tracheophyta</taxon>
        <taxon>Spermatophyta</taxon>
        <taxon>Magnoliopsida</taxon>
        <taxon>eudicotyledons</taxon>
        <taxon>Gunneridae</taxon>
        <taxon>Pentapetalae</taxon>
        <taxon>rosids</taxon>
        <taxon>fabids</taxon>
        <taxon>Fabales</taxon>
        <taxon>Fabaceae</taxon>
        <taxon>Papilionoideae</taxon>
        <taxon>50 kb inversion clade</taxon>
        <taxon>genistoids sensu lato</taxon>
        <taxon>core genistoids</taxon>
        <taxon>Genisteae</taxon>
        <taxon>Lupinus</taxon>
    </lineage>
</organism>